<proteinExistence type="predicted"/>
<gene>
    <name evidence="1" type="ORF">D7147_24670</name>
</gene>
<comment type="caution">
    <text evidence="1">The sequence shown here is derived from an EMBL/GenBank/DDBJ whole genome shotgun (WGS) entry which is preliminary data.</text>
</comment>
<dbReference type="Proteomes" id="UP000271548">
    <property type="component" value="Unassembled WGS sequence"/>
</dbReference>
<dbReference type="InterPro" id="IPR027417">
    <property type="entry name" value="P-loop_NTPase"/>
</dbReference>
<reference evidence="1 2" key="1">
    <citation type="submission" date="2018-09" db="EMBL/GenBank/DDBJ databases">
        <title>Micromonospora sp. nov. MS1-9, isolated from a root of Musa sp.</title>
        <authorList>
            <person name="Kuncharoen N."/>
            <person name="Kudo T."/>
            <person name="Ohkuma M."/>
            <person name="Yuki M."/>
            <person name="Tanasupawat S."/>
        </authorList>
    </citation>
    <scope>NUCLEOTIDE SEQUENCE [LARGE SCALE GENOMIC DNA]</scope>
    <source>
        <strain evidence="1 2">NGC1-4</strain>
    </source>
</reference>
<evidence type="ECO:0000313" key="2">
    <source>
        <dbReference type="Proteomes" id="UP000271548"/>
    </source>
</evidence>
<accession>A0ABX9QZ60</accession>
<name>A0ABX9QZ60_9ACTN</name>
<sequence>MPADSFLALYRERFIPRLSRGEVRRTIEDYYADIVAEDLEDSDLTRPLAHELRARAVEPLALVRRVGLMETKYQELLTGRLREITEDPSFGVALALFLRPEFEAAVWEWLCGNPADSALVERGVVSTLDTDANALQAMGVIALLYGGQRRRFVVVFDEMEKILRDNSPAEQAEGVLAAFKRMLEIFSKTGALLILCGLPDFLEALPDDSRQRISVIIKPDRLRAEDAVRFIQDFNELSTGERTLKPFSTDVAAYLADLSGGNARRLVRLCFYAYADAAGKTVTRAIVREVAREQFELVSQDDLRGDIVRVLNRNGWRFETNITVTTGKSKRKVDYWIPVGDGGCAILLTQSVLQKADATNLAAISLGSEKGQAPSPIKTLLVVNGYLSEEFRPVLERQFDTIVAHSPRTFGDDLDAALQGAVARLEKDASAVSFDTLSAKLDQSVRQNRLLLNRVDHLAERLLGQDALQLAVERGLTSVFSALAGGRAPSSRFPEVDRFFVEVIRQFDTFPRFQELARHTLDDHQLRTLLLLEGMRAAVESFREAAMNLLAADIDATPLVELCRQHDQVAQQFRLLLSPRGLDDLQGVSGRSSKHLDVDRLLDSLMILARRVYDTVEEARHMQDHLR</sequence>
<organism evidence="1 2">
    <name type="scientific">Micromonospora musae</name>
    <dbReference type="NCBI Taxonomy" id="1894970"/>
    <lineage>
        <taxon>Bacteria</taxon>
        <taxon>Bacillati</taxon>
        <taxon>Actinomycetota</taxon>
        <taxon>Actinomycetes</taxon>
        <taxon>Micromonosporales</taxon>
        <taxon>Micromonosporaceae</taxon>
        <taxon>Micromonospora</taxon>
    </lineage>
</organism>
<dbReference type="EMBL" id="RAZS01000010">
    <property type="protein sequence ID" value="RKN15671.1"/>
    <property type="molecule type" value="Genomic_DNA"/>
</dbReference>
<dbReference type="SUPFAM" id="SSF52540">
    <property type="entry name" value="P-loop containing nucleoside triphosphate hydrolases"/>
    <property type="match status" value="1"/>
</dbReference>
<protein>
    <submittedName>
        <fullName evidence="1">Uncharacterized protein</fullName>
    </submittedName>
</protein>
<evidence type="ECO:0000313" key="1">
    <source>
        <dbReference type="EMBL" id="RKN15671.1"/>
    </source>
</evidence>
<keyword evidence="2" id="KW-1185">Reference proteome</keyword>